<protein>
    <submittedName>
        <fullName evidence="3">Bola-like protein</fullName>
    </submittedName>
</protein>
<reference evidence="3 4" key="1">
    <citation type="submission" date="2016-05" db="EMBL/GenBank/DDBJ databases">
        <title>A degradative enzymes factory behind the ericoid mycorrhizal symbiosis.</title>
        <authorList>
            <consortium name="DOE Joint Genome Institute"/>
            <person name="Martino E."/>
            <person name="Morin E."/>
            <person name="Grelet G."/>
            <person name="Kuo A."/>
            <person name="Kohler A."/>
            <person name="Daghino S."/>
            <person name="Barry K."/>
            <person name="Choi C."/>
            <person name="Cichocki N."/>
            <person name="Clum A."/>
            <person name="Copeland A."/>
            <person name="Hainaut M."/>
            <person name="Haridas S."/>
            <person name="Labutti K."/>
            <person name="Lindquist E."/>
            <person name="Lipzen A."/>
            <person name="Khouja H.-R."/>
            <person name="Murat C."/>
            <person name="Ohm R."/>
            <person name="Olson A."/>
            <person name="Spatafora J."/>
            <person name="Veneault-Fourrey C."/>
            <person name="Henrissat B."/>
            <person name="Grigoriev I."/>
            <person name="Martin F."/>
            <person name="Perotto S."/>
        </authorList>
    </citation>
    <scope>NUCLEOTIDE SEQUENCE [LARGE SCALE GENOMIC DNA]</scope>
    <source>
        <strain evidence="3 4">UAMH 7357</strain>
    </source>
</reference>
<dbReference type="OrthoDB" id="4983at2759"/>
<dbReference type="GO" id="GO:0005634">
    <property type="term" value="C:nucleus"/>
    <property type="evidence" value="ECO:0007669"/>
    <property type="project" value="TreeGrafter"/>
</dbReference>
<accession>A0A2J6PRL9</accession>
<dbReference type="EMBL" id="KZ613504">
    <property type="protein sequence ID" value="PMD16641.1"/>
    <property type="molecule type" value="Genomic_DNA"/>
</dbReference>
<dbReference type="GO" id="GO:0051604">
    <property type="term" value="P:protein maturation"/>
    <property type="evidence" value="ECO:0007669"/>
    <property type="project" value="InterPro"/>
</dbReference>
<dbReference type="GO" id="GO:0006879">
    <property type="term" value="P:intracellular iron ion homeostasis"/>
    <property type="evidence" value="ECO:0007669"/>
    <property type="project" value="InterPro"/>
</dbReference>
<proteinExistence type="inferred from homology"/>
<dbReference type="Pfam" id="PF01722">
    <property type="entry name" value="BolA"/>
    <property type="match status" value="1"/>
</dbReference>
<dbReference type="STRING" id="1745343.A0A2J6PRL9"/>
<dbReference type="PANTHER" id="PTHR12735">
    <property type="entry name" value="BOLA-LIKE PROTEIN-RELATED"/>
    <property type="match status" value="1"/>
</dbReference>
<organism evidence="3 4">
    <name type="scientific">Hyaloscypha hepaticicola</name>
    <dbReference type="NCBI Taxonomy" id="2082293"/>
    <lineage>
        <taxon>Eukaryota</taxon>
        <taxon>Fungi</taxon>
        <taxon>Dikarya</taxon>
        <taxon>Ascomycota</taxon>
        <taxon>Pezizomycotina</taxon>
        <taxon>Leotiomycetes</taxon>
        <taxon>Helotiales</taxon>
        <taxon>Hyaloscyphaceae</taxon>
        <taxon>Hyaloscypha</taxon>
    </lineage>
</organism>
<comment type="similarity">
    <text evidence="1">Belongs to the BolA/IbaG family.</text>
</comment>
<evidence type="ECO:0000313" key="4">
    <source>
        <dbReference type="Proteomes" id="UP000235672"/>
    </source>
</evidence>
<dbReference type="Proteomes" id="UP000235672">
    <property type="component" value="Unassembled WGS sequence"/>
</dbReference>
<dbReference type="GO" id="GO:0051537">
    <property type="term" value="F:2 iron, 2 sulfur cluster binding"/>
    <property type="evidence" value="ECO:0007669"/>
    <property type="project" value="InterPro"/>
</dbReference>
<evidence type="ECO:0000313" key="3">
    <source>
        <dbReference type="EMBL" id="PMD16641.1"/>
    </source>
</evidence>
<dbReference type="GO" id="GO:0005829">
    <property type="term" value="C:cytosol"/>
    <property type="evidence" value="ECO:0007669"/>
    <property type="project" value="TreeGrafter"/>
</dbReference>
<dbReference type="PANTHER" id="PTHR12735:SF27">
    <property type="entry name" value="BOLA-LIKE PROTEIN 2"/>
    <property type="match status" value="1"/>
</dbReference>
<dbReference type="InterPro" id="IPR036065">
    <property type="entry name" value="BolA-like_sf"/>
</dbReference>
<keyword evidence="4" id="KW-1185">Reference proteome</keyword>
<dbReference type="SUPFAM" id="SSF82657">
    <property type="entry name" value="BolA-like"/>
    <property type="match status" value="1"/>
</dbReference>
<sequence length="110" mass="12039">MAEESGVTENVLRTKITQQLQATHVEIEDMSGGCGQAFSAIIVSPLFEKKTSLARHRLVNTALKSEIAAIHAWTPKCYTPEQWEKQRQEGNQAVAPGKDTTGEIVTGTKD</sequence>
<evidence type="ECO:0000256" key="2">
    <source>
        <dbReference type="SAM" id="MobiDB-lite"/>
    </source>
</evidence>
<dbReference type="InterPro" id="IPR002634">
    <property type="entry name" value="BolA"/>
</dbReference>
<dbReference type="Gene3D" id="3.10.20.90">
    <property type="entry name" value="Phosphatidylinositol 3-kinase Catalytic Subunit, Chain A, domain 1"/>
    <property type="match status" value="1"/>
</dbReference>
<name>A0A2J6PRL9_9HELO</name>
<evidence type="ECO:0000256" key="1">
    <source>
        <dbReference type="RuleBase" id="RU003860"/>
    </source>
</evidence>
<dbReference type="InterPro" id="IPR045115">
    <property type="entry name" value="BOL2"/>
</dbReference>
<gene>
    <name evidence="3" type="ORF">NA56DRAFT_692420</name>
</gene>
<feature type="region of interest" description="Disordered" evidence="2">
    <location>
        <begin position="84"/>
        <end position="110"/>
    </location>
</feature>
<dbReference type="AlphaFoldDB" id="A0A2J6PRL9"/>